<sequence length="483" mass="54109">MSEITFEQLQSVLNPEAFTVIAPLFTNLAQRLQTSEDQVAELQRERLTVDQLSTSLRESLSHLSAPSERPGTPSGAIARAPLKTELPIFRGRPEENEDWGVIENGDQPLDWNRLEQDLLTQFNNPARTDEIRSSMNHCNYKGNISEFIPRFQKLEMQMTPSDMTFGDRKFNFFRSLPADICFHISNSNPSTMSDVYEAARVYKHYKRTSGNPPNNHHRTSDPRRNRHQHSQNSSSSSALMYPSTSPSMGPTSDAMEVDTFHTKGPSLDKKNVRCYNCNKLGHFARDCRLPRKRFNGNSRGGSARPTHQTMLNVSNPASLPANWNNPRARTPTGPRYHSSQPLTLTNVEPADHARASTSEVDHFLADIPPLSLNLFAVSEEEFGTGLPVYAATVSGQPFPGSLKVPERPIHLIADTGARDNYIRSDLARLVNAEVFTLARPRAVAGAGHTYTCSFARFKLKLGPLEETILAYVLDRNTGFRHHL</sequence>
<reference evidence="5" key="1">
    <citation type="submission" date="2022-08" db="EMBL/GenBank/DDBJ databases">
        <authorList>
            <consortium name="DOE Joint Genome Institute"/>
            <person name="Min B."/>
            <person name="Riley R."/>
            <person name="Sierra-Patev S."/>
            <person name="Naranjo-Ortiz M."/>
            <person name="Looney B."/>
            <person name="Konkel Z."/>
            <person name="Slot J.C."/>
            <person name="Sakamoto Y."/>
            <person name="Steenwyk J.L."/>
            <person name="Rokas A."/>
            <person name="Carro J."/>
            <person name="Camarero S."/>
            <person name="Ferreira P."/>
            <person name="Molpeceres G."/>
            <person name="Ruiz-Duenas F.J."/>
            <person name="Serrano A."/>
            <person name="Henrissat B."/>
            <person name="Drula E."/>
            <person name="Hughes K.W."/>
            <person name="Mata J.L."/>
            <person name="Ishikawa N.K."/>
            <person name="Vargas-Isla R."/>
            <person name="Ushijima S."/>
            <person name="Smith C.A."/>
            <person name="Ahrendt S."/>
            <person name="Andreopoulos W."/>
            <person name="He G."/>
            <person name="Labutti K."/>
            <person name="Lipzen A."/>
            <person name="Ng V."/>
            <person name="Sandor L."/>
            <person name="Barry K."/>
            <person name="Martinez A.T."/>
            <person name="Xiao Y."/>
            <person name="Gibbons J.G."/>
            <person name="Terashima K."/>
            <person name="Hibbett D.S."/>
            <person name="Grigoriev I.V."/>
        </authorList>
    </citation>
    <scope>NUCLEOTIDE SEQUENCE</scope>
    <source>
        <strain evidence="5">TFB9207</strain>
    </source>
</reference>
<name>A0AA38U2E4_9AGAR</name>
<dbReference type="Pfam" id="PF00098">
    <property type="entry name" value="zf-CCHC"/>
    <property type="match status" value="1"/>
</dbReference>
<feature type="region of interest" description="Disordered" evidence="3">
    <location>
        <begin position="205"/>
        <end position="265"/>
    </location>
</feature>
<evidence type="ECO:0000256" key="2">
    <source>
        <dbReference type="PROSITE-ProRule" id="PRU00047"/>
    </source>
</evidence>
<accession>A0AA38U2E4</accession>
<dbReference type="GO" id="GO:0008270">
    <property type="term" value="F:zinc ion binding"/>
    <property type="evidence" value="ECO:0007669"/>
    <property type="project" value="UniProtKB-KW"/>
</dbReference>
<dbReference type="GO" id="GO:0006397">
    <property type="term" value="P:mRNA processing"/>
    <property type="evidence" value="ECO:0007669"/>
    <property type="project" value="UniProtKB-KW"/>
</dbReference>
<dbReference type="SMART" id="SM00343">
    <property type="entry name" value="ZnF_C2HC"/>
    <property type="match status" value="1"/>
</dbReference>
<dbReference type="GO" id="GO:0003676">
    <property type="term" value="F:nucleic acid binding"/>
    <property type="evidence" value="ECO:0007669"/>
    <property type="project" value="InterPro"/>
</dbReference>
<evidence type="ECO:0000313" key="6">
    <source>
        <dbReference type="Proteomes" id="UP001163846"/>
    </source>
</evidence>
<dbReference type="InterPro" id="IPR036875">
    <property type="entry name" value="Znf_CCHC_sf"/>
</dbReference>
<evidence type="ECO:0000313" key="5">
    <source>
        <dbReference type="EMBL" id="KAJ3831132.1"/>
    </source>
</evidence>
<protein>
    <recommendedName>
        <fullName evidence="4">CCHC-type domain-containing protein</fullName>
    </recommendedName>
</protein>
<keyword evidence="2" id="KW-0863">Zinc-finger</keyword>
<evidence type="ECO:0000256" key="1">
    <source>
        <dbReference type="ARBA" id="ARBA00022664"/>
    </source>
</evidence>
<dbReference type="Gene3D" id="4.10.60.10">
    <property type="entry name" value="Zinc finger, CCHC-type"/>
    <property type="match status" value="1"/>
</dbReference>
<keyword evidence="1" id="KW-0507">mRNA processing</keyword>
<dbReference type="Proteomes" id="UP001163846">
    <property type="component" value="Unassembled WGS sequence"/>
</dbReference>
<dbReference type="InterPro" id="IPR001878">
    <property type="entry name" value="Znf_CCHC"/>
</dbReference>
<dbReference type="SUPFAM" id="SSF57756">
    <property type="entry name" value="Retrovirus zinc finger-like domains"/>
    <property type="match status" value="1"/>
</dbReference>
<gene>
    <name evidence="5" type="ORF">F5878DRAFT_667886</name>
</gene>
<keyword evidence="6" id="KW-1185">Reference proteome</keyword>
<dbReference type="EMBL" id="MU807769">
    <property type="protein sequence ID" value="KAJ3831132.1"/>
    <property type="molecule type" value="Genomic_DNA"/>
</dbReference>
<keyword evidence="2" id="KW-0862">Zinc</keyword>
<organism evidence="5 6">
    <name type="scientific">Lentinula raphanica</name>
    <dbReference type="NCBI Taxonomy" id="153919"/>
    <lineage>
        <taxon>Eukaryota</taxon>
        <taxon>Fungi</taxon>
        <taxon>Dikarya</taxon>
        <taxon>Basidiomycota</taxon>
        <taxon>Agaricomycotina</taxon>
        <taxon>Agaricomycetes</taxon>
        <taxon>Agaricomycetidae</taxon>
        <taxon>Agaricales</taxon>
        <taxon>Marasmiineae</taxon>
        <taxon>Omphalotaceae</taxon>
        <taxon>Lentinula</taxon>
    </lineage>
</organism>
<dbReference type="AlphaFoldDB" id="A0AA38U2E4"/>
<proteinExistence type="predicted"/>
<keyword evidence="2" id="KW-0479">Metal-binding</keyword>
<feature type="region of interest" description="Disordered" evidence="3">
    <location>
        <begin position="58"/>
        <end position="77"/>
    </location>
</feature>
<evidence type="ECO:0000259" key="4">
    <source>
        <dbReference type="PROSITE" id="PS50158"/>
    </source>
</evidence>
<feature type="domain" description="CCHC-type" evidence="4">
    <location>
        <begin position="273"/>
        <end position="288"/>
    </location>
</feature>
<evidence type="ECO:0000256" key="3">
    <source>
        <dbReference type="SAM" id="MobiDB-lite"/>
    </source>
</evidence>
<comment type="caution">
    <text evidence="5">The sequence shown here is derived from an EMBL/GenBank/DDBJ whole genome shotgun (WGS) entry which is preliminary data.</text>
</comment>
<dbReference type="PROSITE" id="PS50158">
    <property type="entry name" value="ZF_CCHC"/>
    <property type="match status" value="1"/>
</dbReference>